<evidence type="ECO:0000313" key="4">
    <source>
        <dbReference type="Proteomes" id="UP001210925"/>
    </source>
</evidence>
<accession>A0AAD5UIJ6</accession>
<dbReference type="GO" id="GO:0005096">
    <property type="term" value="F:GTPase activator activity"/>
    <property type="evidence" value="ECO:0007669"/>
    <property type="project" value="UniProtKB-KW"/>
</dbReference>
<evidence type="ECO:0000313" key="3">
    <source>
        <dbReference type="EMBL" id="KAJ3256784.1"/>
    </source>
</evidence>
<dbReference type="CDD" id="cd00159">
    <property type="entry name" value="RhoGAP"/>
    <property type="match status" value="1"/>
</dbReference>
<proteinExistence type="predicted"/>
<dbReference type="Proteomes" id="UP001210925">
    <property type="component" value="Unassembled WGS sequence"/>
</dbReference>
<dbReference type="InterPro" id="IPR008936">
    <property type="entry name" value="Rho_GTPase_activation_prot"/>
</dbReference>
<dbReference type="AlphaFoldDB" id="A0AAD5UIJ6"/>
<name>A0AAD5UIJ6_9FUNG</name>
<dbReference type="PANTHER" id="PTHR23176">
    <property type="entry name" value="RHO/RAC/CDC GTPASE-ACTIVATING PROTEIN"/>
    <property type="match status" value="1"/>
</dbReference>
<dbReference type="Pfam" id="PF00620">
    <property type="entry name" value="RhoGAP"/>
    <property type="match status" value="1"/>
</dbReference>
<gene>
    <name evidence="3" type="ORF">HK103_005158</name>
</gene>
<dbReference type="SUPFAM" id="SSF48350">
    <property type="entry name" value="GTPase activation domain, GAP"/>
    <property type="match status" value="1"/>
</dbReference>
<dbReference type="Gene3D" id="1.20.1270.60">
    <property type="entry name" value="Arfaptin homology (AH) domain/BAR domain"/>
    <property type="match status" value="1"/>
</dbReference>
<keyword evidence="1" id="KW-0343">GTPase activation</keyword>
<dbReference type="InterPro" id="IPR050729">
    <property type="entry name" value="Rho-GAP"/>
</dbReference>
<organism evidence="3 4">
    <name type="scientific">Boothiomyces macroporosus</name>
    <dbReference type="NCBI Taxonomy" id="261099"/>
    <lineage>
        <taxon>Eukaryota</taxon>
        <taxon>Fungi</taxon>
        <taxon>Fungi incertae sedis</taxon>
        <taxon>Chytridiomycota</taxon>
        <taxon>Chytridiomycota incertae sedis</taxon>
        <taxon>Chytridiomycetes</taxon>
        <taxon>Rhizophydiales</taxon>
        <taxon>Terramycetaceae</taxon>
        <taxon>Boothiomyces</taxon>
    </lineage>
</organism>
<dbReference type="InterPro" id="IPR027267">
    <property type="entry name" value="AH/BAR_dom_sf"/>
</dbReference>
<dbReference type="SUPFAM" id="SSF103657">
    <property type="entry name" value="BAR/IMD domain-like"/>
    <property type="match status" value="1"/>
</dbReference>
<dbReference type="SMART" id="SM00324">
    <property type="entry name" value="RhoGAP"/>
    <property type="match status" value="1"/>
</dbReference>
<evidence type="ECO:0000259" key="2">
    <source>
        <dbReference type="PROSITE" id="PS50238"/>
    </source>
</evidence>
<dbReference type="Gene3D" id="1.10.555.10">
    <property type="entry name" value="Rho GTPase activation protein"/>
    <property type="match status" value="1"/>
</dbReference>
<dbReference type="EMBL" id="JADGKB010000046">
    <property type="protein sequence ID" value="KAJ3256784.1"/>
    <property type="molecule type" value="Genomic_DNA"/>
</dbReference>
<reference evidence="3" key="1">
    <citation type="submission" date="2020-05" db="EMBL/GenBank/DDBJ databases">
        <title>Phylogenomic resolution of chytrid fungi.</title>
        <authorList>
            <person name="Stajich J.E."/>
            <person name="Amses K."/>
            <person name="Simmons R."/>
            <person name="Seto K."/>
            <person name="Myers J."/>
            <person name="Bonds A."/>
            <person name="Quandt C.A."/>
            <person name="Barry K."/>
            <person name="Liu P."/>
            <person name="Grigoriev I."/>
            <person name="Longcore J.E."/>
            <person name="James T.Y."/>
        </authorList>
    </citation>
    <scope>NUCLEOTIDE SEQUENCE</scope>
    <source>
        <strain evidence="3">PLAUS21</strain>
    </source>
</reference>
<dbReference type="PROSITE" id="PS50238">
    <property type="entry name" value="RHOGAP"/>
    <property type="match status" value="1"/>
</dbReference>
<keyword evidence="4" id="KW-1185">Reference proteome</keyword>
<comment type="caution">
    <text evidence="3">The sequence shown here is derived from an EMBL/GenBank/DDBJ whole genome shotgun (WGS) entry which is preliminary data.</text>
</comment>
<dbReference type="GO" id="GO:0007165">
    <property type="term" value="P:signal transduction"/>
    <property type="evidence" value="ECO:0007669"/>
    <property type="project" value="InterPro"/>
</dbReference>
<sequence>MKEETEAHIDIYESVKQFFNVDEGRYNRICNYLSDRLSIEYNYSKEMEKLSKKYMNSDSAYEKTVDKVITKFAEYDSIVCSEHDKFRSYLNISLEELSILKKNQDIVFKQLKDNIKPVARYHLELASTGIPKSKSNYLKKVEQEKENTETKNSSKIYKLSKDVAAAGLLVGITHLEEARLQLYSTRDATRQQYEALEKERNTLLQKIIKQYSRLQQRMIARFDEEYKPVFDIAQSINPIEDTYIGVKSFMQTWKIADKVYFEHYKNKLPAKDMVFGVPLSIAARGSPDYLPKLLPKCFEAIEKRGLDRINQGIDSEGIYRIAARVSDVTELKIACETSLDEVNLLDDSIDINAIAGLVKMYLRELPDPLLIFPAKERFEYSLNMAVSPPATVPLEERLAKLKFRIKTIPKEKEAVLRALLQHLNM</sequence>
<protein>
    <recommendedName>
        <fullName evidence="2">Rho-GAP domain-containing protein</fullName>
    </recommendedName>
</protein>
<dbReference type="GO" id="GO:0005737">
    <property type="term" value="C:cytoplasm"/>
    <property type="evidence" value="ECO:0007669"/>
    <property type="project" value="TreeGrafter"/>
</dbReference>
<feature type="domain" description="Rho-GAP" evidence="2">
    <location>
        <begin position="277"/>
        <end position="425"/>
    </location>
</feature>
<dbReference type="InterPro" id="IPR000198">
    <property type="entry name" value="RhoGAP_dom"/>
</dbReference>
<dbReference type="PANTHER" id="PTHR23176:SF134">
    <property type="entry name" value="RHO-TYPE GTPASE-ACTIVATING PROTEIN"/>
    <property type="match status" value="1"/>
</dbReference>
<evidence type="ECO:0000256" key="1">
    <source>
        <dbReference type="ARBA" id="ARBA00022468"/>
    </source>
</evidence>